<dbReference type="EMBL" id="JARKIK010000047">
    <property type="protein sequence ID" value="KAK8735424.1"/>
    <property type="molecule type" value="Genomic_DNA"/>
</dbReference>
<feature type="region of interest" description="Disordered" evidence="4">
    <location>
        <begin position="45"/>
        <end position="66"/>
    </location>
</feature>
<proteinExistence type="inferred from homology"/>
<dbReference type="Proteomes" id="UP001445076">
    <property type="component" value="Unassembled WGS sequence"/>
</dbReference>
<dbReference type="PANTHER" id="PTHR13132:SF29">
    <property type="entry name" value="ALPHA-(1,6)-FUCOSYLTRANSFERASE"/>
    <property type="match status" value="1"/>
</dbReference>
<keyword evidence="1 3" id="KW-0328">Glycosyltransferase</keyword>
<keyword evidence="7" id="KW-1185">Reference proteome</keyword>
<comment type="similarity">
    <text evidence="3">Belongs to the glycosyltransferase 23 family.</text>
</comment>
<accession>A0AAW0X6T1</accession>
<name>A0AAW0X6T1_CHEQU</name>
<dbReference type="PROSITE" id="PS51659">
    <property type="entry name" value="GT23"/>
    <property type="match status" value="1"/>
</dbReference>
<keyword evidence="2 3" id="KW-0808">Transferase</keyword>
<dbReference type="GO" id="GO:0006487">
    <property type="term" value="P:protein N-linked glycosylation"/>
    <property type="evidence" value="ECO:0007669"/>
    <property type="project" value="TreeGrafter"/>
</dbReference>
<comment type="caution">
    <text evidence="6">The sequence shown here is derived from an EMBL/GenBank/DDBJ whole genome shotgun (WGS) entry which is preliminary data.</text>
</comment>
<sequence>FTVSTPHTQQSQRSNRYSSPLTSVIDLSPKLLDFQELFSEGITKDQAGTTERSLKSDSPAPASDCEPTLDFEVTRRLLETNLRDTYFFFSNQLKQLYSNKTKMNQEDFNNLQKEGAERVRVLQHDLWRLSQMGGKEGSWRKREAEDLSEEVQKRLHRLQHPHNCATAKKLICNLDVGCGFGCQFHRLIHCFMAAYGKNRTLIVNSAGWRYSPNGWETVFQPFSETCTNFSMKNVTNWPGTSDSQAVRFPPFYTMIPRPENLPLAIPKDISKRLIRLHGHPGVWWVGQFIKYLFRFQPYMQEMIDKTEKSIQFQHPIVGVHVRRTDKYIEASLHNVEEYMEQVEEYFAGLQIFNPNVTRRIYLSSDEPKVYEEVKKKYPHYKVLYQKKQVEVVHENTRYTLASLKDLIMDIYFLARSDYIVLTFSSNTGRLVYEMMQFLHPDASANFYSLDDTYFSHSQRPNFCRMRFSHQDRRANITIEEGKMWMLPSWFHNFRNDQYLPYKRSGKTTVMIPLYKLENLVDIVNLDSP</sequence>
<feature type="domain" description="GT23" evidence="5">
    <location>
        <begin position="166"/>
        <end position="449"/>
    </location>
</feature>
<protein>
    <recommendedName>
        <fullName evidence="5">GT23 domain-containing protein</fullName>
    </recommendedName>
</protein>
<dbReference type="InterPro" id="IPR045573">
    <property type="entry name" value="Fut8_N_cat"/>
</dbReference>
<dbReference type="Pfam" id="PF19745">
    <property type="entry name" value="FUT8_N_cat"/>
    <property type="match status" value="1"/>
</dbReference>
<organism evidence="6 7">
    <name type="scientific">Cherax quadricarinatus</name>
    <name type="common">Australian red claw crayfish</name>
    <dbReference type="NCBI Taxonomy" id="27406"/>
    <lineage>
        <taxon>Eukaryota</taxon>
        <taxon>Metazoa</taxon>
        <taxon>Ecdysozoa</taxon>
        <taxon>Arthropoda</taxon>
        <taxon>Crustacea</taxon>
        <taxon>Multicrustacea</taxon>
        <taxon>Malacostraca</taxon>
        <taxon>Eumalacostraca</taxon>
        <taxon>Eucarida</taxon>
        <taxon>Decapoda</taxon>
        <taxon>Pleocyemata</taxon>
        <taxon>Astacidea</taxon>
        <taxon>Parastacoidea</taxon>
        <taxon>Parastacidae</taxon>
        <taxon>Cherax</taxon>
    </lineage>
</organism>
<evidence type="ECO:0000256" key="1">
    <source>
        <dbReference type="ARBA" id="ARBA00022676"/>
    </source>
</evidence>
<evidence type="ECO:0000256" key="2">
    <source>
        <dbReference type="ARBA" id="ARBA00022679"/>
    </source>
</evidence>
<dbReference type="Gene3D" id="1.10.287.1060">
    <property type="entry name" value="ESAT-6-like"/>
    <property type="match status" value="1"/>
</dbReference>
<evidence type="ECO:0000313" key="6">
    <source>
        <dbReference type="EMBL" id="KAK8735424.1"/>
    </source>
</evidence>
<feature type="non-terminal residue" evidence="6">
    <location>
        <position position="1"/>
    </location>
</feature>
<reference evidence="6 7" key="1">
    <citation type="journal article" date="2024" name="BMC Genomics">
        <title>Genome assembly of redclaw crayfish (Cherax quadricarinatus) provides insights into its immune adaptation and hypoxia tolerance.</title>
        <authorList>
            <person name="Liu Z."/>
            <person name="Zheng J."/>
            <person name="Li H."/>
            <person name="Fang K."/>
            <person name="Wang S."/>
            <person name="He J."/>
            <person name="Zhou D."/>
            <person name="Weng S."/>
            <person name="Chi M."/>
            <person name="Gu Z."/>
            <person name="He J."/>
            <person name="Li F."/>
            <person name="Wang M."/>
        </authorList>
    </citation>
    <scope>NUCLEOTIDE SEQUENCE [LARGE SCALE GENOMIC DNA]</scope>
    <source>
        <strain evidence="6">ZL_2023a</strain>
    </source>
</reference>
<dbReference type="GO" id="GO:0046921">
    <property type="term" value="F:alpha-(1-&gt;6)-fucosyltransferase activity"/>
    <property type="evidence" value="ECO:0007669"/>
    <property type="project" value="TreeGrafter"/>
</dbReference>
<dbReference type="AlphaFoldDB" id="A0AAW0X6T1"/>
<dbReference type="InterPro" id="IPR027350">
    <property type="entry name" value="GT23_dom"/>
</dbReference>
<dbReference type="Gene3D" id="3.40.50.11350">
    <property type="match status" value="1"/>
</dbReference>
<evidence type="ECO:0000313" key="7">
    <source>
        <dbReference type="Proteomes" id="UP001445076"/>
    </source>
</evidence>
<dbReference type="PANTHER" id="PTHR13132">
    <property type="entry name" value="ALPHA- 1,6 -FUCOSYLTRANSFERASE"/>
    <property type="match status" value="1"/>
</dbReference>
<evidence type="ECO:0000259" key="5">
    <source>
        <dbReference type="PROSITE" id="PS51659"/>
    </source>
</evidence>
<feature type="region of interest" description="Important for donor substrate binding" evidence="3">
    <location>
        <begin position="322"/>
        <end position="323"/>
    </location>
</feature>
<evidence type="ECO:0000256" key="3">
    <source>
        <dbReference type="PROSITE-ProRule" id="PRU00992"/>
    </source>
</evidence>
<dbReference type="CDD" id="cd11300">
    <property type="entry name" value="Fut8_like"/>
    <property type="match status" value="1"/>
</dbReference>
<evidence type="ECO:0000256" key="4">
    <source>
        <dbReference type="SAM" id="MobiDB-lite"/>
    </source>
</evidence>
<gene>
    <name evidence="6" type="ORF">OTU49_005381</name>
</gene>